<organism evidence="8 9">
    <name type="scientific">Pulveribacter suum</name>
    <dbReference type="NCBI Taxonomy" id="2116657"/>
    <lineage>
        <taxon>Bacteria</taxon>
        <taxon>Pseudomonadati</taxon>
        <taxon>Pseudomonadota</taxon>
        <taxon>Betaproteobacteria</taxon>
        <taxon>Burkholderiales</taxon>
        <taxon>Comamonadaceae</taxon>
        <taxon>Pulveribacter</taxon>
    </lineage>
</organism>
<dbReference type="GO" id="GO:0009306">
    <property type="term" value="P:protein secretion"/>
    <property type="evidence" value="ECO:0007669"/>
    <property type="project" value="InterPro"/>
</dbReference>
<evidence type="ECO:0000256" key="5">
    <source>
        <dbReference type="SAM" id="MobiDB-lite"/>
    </source>
</evidence>
<dbReference type="Proteomes" id="UP000241829">
    <property type="component" value="Chromosome"/>
</dbReference>
<dbReference type="OrthoDB" id="5288149at2"/>
<sequence length="1373" mass="143040">MPTHPQSSDPYAAAVAPQPAPPRKSRWRWVRRALALLVVLLLALAALAWWWSGRSTSLAAALSRASSYLPAGQQLQMKDVTGSLRTGGHIGWLRWQSDTLAVEVQDADIGWQLAPLLSRQLKLGEVHAASVILTQRGEPQESDGPPEPLQQLVLPLQVDVPFRVDHLVWAGRGEPAQPVVVDDLTGRYRYDGQQHQLTVDHVAVAQGRYALQATLDAHAPMALEASASGTVRTAVPGSDETLHAQASARISGTLAGREALLNATAQLRGGPQEPGSDAPLHADVQARIAPWAAQPLQQADAALQAVDLALLWPQAPITRLGGKASVQPLEGGGWRIGADLANDQPGPWDTQHLPVQALQGQALFDGSTWTVPGAELRAGGGSISAQGSFTPGSGALQGQARVQSVNPAELHTRFAPAPLSGSASASGSAQGDAAVRFAADLRASAPRALRRGPAKGAPPALLLQRLSAQGTWQGHLLELPELLVQAQGAQLRGQQLHIDTQALAARGRLQAELPGATARVDGQMAPASGSGTLALRVADAARAQAWLAGLPVDLGGFALDGNASLDAQWRGGWQAAQQQLQAAGLLAAPRQPAERAGDFTLQAQLQAPRLQLTRAAQPGSGGAGALAVEVLRTSAALRGSLPSLTLALDGQVRQGAEQQAEVHLRASGGSRGAGQWQAQLDELRVQASAKGQPGPWTVRLDEPVTVAVQQSPRLAVQAGAGSARLSGQQPGQATLRWQPLRYAQDAQGGLELTSQGELQGVPLAWADAFKTDGQGALARLGLSGDLTLAGRWDVAATPAGLRAQASVRRTGGELRIATGEAEAAPAVTVVRSSGEGQGEGRPQTSSSGTTAAGLRELALELTADGQALRARLAWDSERAGRVQAEGSTQLARSAEGGWLWPEDAPLAATVRAELPEVGVWSLLAPPGWRVHGTLSADARLSGSRAAPRWSGQLAADRFAVRSLLDGVDLQEGRLRATLQGEQLVVTELHLKGGHGSRARIAGFSGNRTAAPADGGTLSGSGTLSWADMAAGKPGASGIRMDLRAQARALQVLTRADRQASVSGDVRAQLADGQLTLRGNLVADRATIILPEAGAPTLGDDVVVRSAALDRAAAEKAQKAARATQAREQGSVQAARTPDIALTLDLGDDFALQGHGITTRLTGRLDIRASAATAGAPRVTGEVRTDQGRYRAWGQALDVESGLLRFNGPYDNPALDVLALRPNIAVRAGVQVTGSARAPRVRLYSEPELPDAEKLSWVVLGRSAAAGGAEAALLQQAALAFLSGGGDKSGGGIAQRIGLDEIGFKGPGQGEAASSAALTFGKRLSRDLYVTYERSLSGVLGTLFIFYDLSKRLTLRGQTGQQSAVDLIYTVRYD</sequence>
<dbReference type="RefSeq" id="WP_106845574.1">
    <property type="nucleotide sequence ID" value="NZ_CP027792.1"/>
</dbReference>
<evidence type="ECO:0000256" key="4">
    <source>
        <dbReference type="ARBA" id="ARBA00023136"/>
    </source>
</evidence>
<evidence type="ECO:0000256" key="6">
    <source>
        <dbReference type="SAM" id="Phobius"/>
    </source>
</evidence>
<proteinExistence type="predicted"/>
<evidence type="ECO:0000256" key="1">
    <source>
        <dbReference type="ARBA" id="ARBA00004167"/>
    </source>
</evidence>
<dbReference type="Pfam" id="PF04357">
    <property type="entry name" value="TamB"/>
    <property type="match status" value="1"/>
</dbReference>
<dbReference type="EMBL" id="CP027792">
    <property type="protein sequence ID" value="AVP57017.1"/>
    <property type="molecule type" value="Genomic_DNA"/>
</dbReference>
<keyword evidence="4 6" id="KW-0472">Membrane</keyword>
<evidence type="ECO:0000313" key="8">
    <source>
        <dbReference type="EMBL" id="AVP57017.1"/>
    </source>
</evidence>
<evidence type="ECO:0000259" key="7">
    <source>
        <dbReference type="Pfam" id="PF04357"/>
    </source>
</evidence>
<feature type="region of interest" description="Disordered" evidence="5">
    <location>
        <begin position="830"/>
        <end position="849"/>
    </location>
</feature>
<evidence type="ECO:0000256" key="2">
    <source>
        <dbReference type="ARBA" id="ARBA00022692"/>
    </source>
</evidence>
<reference evidence="9" key="1">
    <citation type="submission" date="2018-03" db="EMBL/GenBank/DDBJ databases">
        <title>Genome sequencing of Melaminivora sp. strain SC2-7.</title>
        <authorList>
            <person name="Kim S.-J."/>
            <person name="Heo J."/>
            <person name="Ahn J.-H."/>
            <person name="Kwon S.-W."/>
        </authorList>
    </citation>
    <scope>NUCLEOTIDE SEQUENCE [LARGE SCALE GENOMIC DNA]</scope>
    <source>
        <strain evidence="9">SC2-7</strain>
    </source>
</reference>
<dbReference type="GO" id="GO:0097347">
    <property type="term" value="C:TAM protein secretion complex"/>
    <property type="evidence" value="ECO:0007669"/>
    <property type="project" value="TreeGrafter"/>
</dbReference>
<keyword evidence="9" id="KW-1185">Reference proteome</keyword>
<evidence type="ECO:0000313" key="9">
    <source>
        <dbReference type="Proteomes" id="UP000241829"/>
    </source>
</evidence>
<name>A0A2P1NJ10_9BURK</name>
<dbReference type="KEGG" id="melm:C7H73_04650"/>
<feature type="transmembrane region" description="Helical" evidence="6">
    <location>
        <begin position="33"/>
        <end position="51"/>
    </location>
</feature>
<comment type="subcellular location">
    <subcellularLocation>
        <location evidence="1">Membrane</location>
        <topology evidence="1">Single-pass membrane protein</topology>
    </subcellularLocation>
</comment>
<dbReference type="PANTHER" id="PTHR36985:SF1">
    <property type="entry name" value="TRANSLOCATION AND ASSEMBLY MODULE SUBUNIT TAMB"/>
    <property type="match status" value="1"/>
</dbReference>
<dbReference type="GO" id="GO:0005886">
    <property type="term" value="C:plasma membrane"/>
    <property type="evidence" value="ECO:0007669"/>
    <property type="project" value="InterPro"/>
</dbReference>
<dbReference type="PANTHER" id="PTHR36985">
    <property type="entry name" value="TRANSLOCATION AND ASSEMBLY MODULE SUBUNIT TAMB"/>
    <property type="match status" value="1"/>
</dbReference>
<feature type="domain" description="Translocation and assembly module TamB C-terminal" evidence="7">
    <location>
        <begin position="1009"/>
        <end position="1372"/>
    </location>
</feature>
<protein>
    <submittedName>
        <fullName evidence="8">DUF490 domain-containing protein</fullName>
    </submittedName>
</protein>
<dbReference type="InterPro" id="IPR007452">
    <property type="entry name" value="TamB_C"/>
</dbReference>
<accession>A0A2P1NJ10</accession>
<feature type="region of interest" description="Disordered" evidence="5">
    <location>
        <begin position="1"/>
        <end position="22"/>
    </location>
</feature>
<evidence type="ECO:0000256" key="3">
    <source>
        <dbReference type="ARBA" id="ARBA00022989"/>
    </source>
</evidence>
<keyword evidence="3 6" id="KW-1133">Transmembrane helix</keyword>
<gene>
    <name evidence="8" type="ORF">C7H73_04650</name>
</gene>
<keyword evidence="2 6" id="KW-0812">Transmembrane</keyword>